<feature type="compositionally biased region" description="Basic and acidic residues" evidence="1">
    <location>
        <begin position="176"/>
        <end position="188"/>
    </location>
</feature>
<evidence type="ECO:0000313" key="3">
    <source>
        <dbReference type="Proteomes" id="UP001341840"/>
    </source>
</evidence>
<gene>
    <name evidence="2" type="ORF">PIB30_086625</name>
</gene>
<feature type="non-terminal residue" evidence="2">
    <location>
        <position position="1"/>
    </location>
</feature>
<dbReference type="InterPro" id="IPR021109">
    <property type="entry name" value="Peptidase_aspartic_dom_sf"/>
</dbReference>
<keyword evidence="3" id="KW-1185">Reference proteome</keyword>
<comment type="caution">
    <text evidence="2">The sequence shown here is derived from an EMBL/GenBank/DDBJ whole genome shotgun (WGS) entry which is preliminary data.</text>
</comment>
<dbReference type="Proteomes" id="UP001341840">
    <property type="component" value="Unassembled WGS sequence"/>
</dbReference>
<evidence type="ECO:0000256" key="1">
    <source>
        <dbReference type="SAM" id="MobiDB-lite"/>
    </source>
</evidence>
<proteinExistence type="predicted"/>
<name>A0ABU6WRI2_9FABA</name>
<accession>A0ABU6WRI2</accession>
<feature type="compositionally biased region" description="Basic and acidic residues" evidence="1">
    <location>
        <begin position="101"/>
        <end position="121"/>
    </location>
</feature>
<protein>
    <submittedName>
        <fullName evidence="2">Uncharacterized protein</fullName>
    </submittedName>
</protein>
<dbReference type="EMBL" id="JASCZI010182734">
    <property type="protein sequence ID" value="MED6188507.1"/>
    <property type="molecule type" value="Genomic_DNA"/>
</dbReference>
<feature type="compositionally biased region" description="Basic residues" evidence="1">
    <location>
        <begin position="134"/>
        <end position="148"/>
    </location>
</feature>
<reference evidence="2 3" key="1">
    <citation type="journal article" date="2023" name="Plants (Basel)">
        <title>Bridging the Gap: Combining Genomics and Transcriptomics Approaches to Understand Stylosanthes scabra, an Orphan Legume from the Brazilian Caatinga.</title>
        <authorList>
            <person name="Ferreira-Neto J.R.C."/>
            <person name="da Silva M.D."/>
            <person name="Binneck E."/>
            <person name="de Melo N.F."/>
            <person name="da Silva R.H."/>
            <person name="de Melo A.L.T.M."/>
            <person name="Pandolfi V."/>
            <person name="Bustamante F.O."/>
            <person name="Brasileiro-Vidal A.C."/>
            <person name="Benko-Iseppon A.M."/>
        </authorList>
    </citation>
    <scope>NUCLEOTIDE SEQUENCE [LARGE SCALE GENOMIC DNA]</scope>
    <source>
        <tissue evidence="2">Leaves</tissue>
    </source>
</reference>
<organism evidence="2 3">
    <name type="scientific">Stylosanthes scabra</name>
    <dbReference type="NCBI Taxonomy" id="79078"/>
    <lineage>
        <taxon>Eukaryota</taxon>
        <taxon>Viridiplantae</taxon>
        <taxon>Streptophyta</taxon>
        <taxon>Embryophyta</taxon>
        <taxon>Tracheophyta</taxon>
        <taxon>Spermatophyta</taxon>
        <taxon>Magnoliopsida</taxon>
        <taxon>eudicotyledons</taxon>
        <taxon>Gunneridae</taxon>
        <taxon>Pentapetalae</taxon>
        <taxon>rosids</taxon>
        <taxon>fabids</taxon>
        <taxon>Fabales</taxon>
        <taxon>Fabaceae</taxon>
        <taxon>Papilionoideae</taxon>
        <taxon>50 kb inversion clade</taxon>
        <taxon>dalbergioids sensu lato</taxon>
        <taxon>Dalbergieae</taxon>
        <taxon>Pterocarpus clade</taxon>
        <taxon>Stylosanthes</taxon>
    </lineage>
</organism>
<evidence type="ECO:0000313" key="2">
    <source>
        <dbReference type="EMBL" id="MED6188507.1"/>
    </source>
</evidence>
<dbReference type="Gene3D" id="2.40.70.10">
    <property type="entry name" value="Acid Proteases"/>
    <property type="match status" value="1"/>
</dbReference>
<feature type="region of interest" description="Disordered" evidence="1">
    <location>
        <begin position="101"/>
        <end position="189"/>
    </location>
</feature>
<sequence length="214" mass="24444">ASIVSVTGIAENALVKIGELTIPADFHIIKTTKREKIGRPQVLLGRPFLKIGEFKLIYYDEIFTFSVGNAIEIFHLTPLPKPRKKGIHQLQWEKGRTLVGRTKEITKAKAKPWEKSGEKVHGARKSREKSTQLKGKKKKIRLNPKRKEKVSNHEGKKKKKKKELENDKGKRRQKKKEGSNEDKTEQTKMIKCSSFNGLLGKLKSLTMFFAVTKV</sequence>